<reference evidence="1" key="1">
    <citation type="submission" date="2018-02" db="EMBL/GenBank/DDBJ databases">
        <title>Rhizophora mucronata_Transcriptome.</title>
        <authorList>
            <person name="Meera S.P."/>
            <person name="Sreeshan A."/>
            <person name="Augustine A."/>
        </authorList>
    </citation>
    <scope>NUCLEOTIDE SEQUENCE</scope>
    <source>
        <tissue evidence="1">Leaf</tissue>
    </source>
</reference>
<organism evidence="1">
    <name type="scientific">Rhizophora mucronata</name>
    <name type="common">Asiatic mangrove</name>
    <dbReference type="NCBI Taxonomy" id="61149"/>
    <lineage>
        <taxon>Eukaryota</taxon>
        <taxon>Viridiplantae</taxon>
        <taxon>Streptophyta</taxon>
        <taxon>Embryophyta</taxon>
        <taxon>Tracheophyta</taxon>
        <taxon>Spermatophyta</taxon>
        <taxon>Magnoliopsida</taxon>
        <taxon>eudicotyledons</taxon>
        <taxon>Gunneridae</taxon>
        <taxon>Pentapetalae</taxon>
        <taxon>rosids</taxon>
        <taxon>fabids</taxon>
        <taxon>Malpighiales</taxon>
        <taxon>Rhizophoraceae</taxon>
        <taxon>Rhizophora</taxon>
    </lineage>
</organism>
<accession>A0A2P2PZW3</accession>
<name>A0A2P2PZW3_RHIMU</name>
<proteinExistence type="predicted"/>
<evidence type="ECO:0000313" key="1">
    <source>
        <dbReference type="EMBL" id="MBX60235.1"/>
    </source>
</evidence>
<dbReference type="AlphaFoldDB" id="A0A2P2PZW3"/>
<protein>
    <submittedName>
        <fullName evidence="1">Uncharacterized protein</fullName>
    </submittedName>
</protein>
<sequence>MIHLILGTQFHIFPAIVYYQSIKGTEQHCFCTIHKVQAHLGRR</sequence>
<dbReference type="EMBL" id="GGEC01079751">
    <property type="protein sequence ID" value="MBX60235.1"/>
    <property type="molecule type" value="Transcribed_RNA"/>
</dbReference>